<name>A0A024G1Z9_9STRA</name>
<dbReference type="EMBL" id="CAIX01000011">
    <property type="protein sequence ID" value="CCI40691.1"/>
    <property type="molecule type" value="Genomic_DNA"/>
</dbReference>
<dbReference type="AlphaFoldDB" id="A0A024G1Z9"/>
<accession>A0A024G1Z9</accession>
<reference evidence="1 2" key="1">
    <citation type="submission" date="2012-05" db="EMBL/GenBank/DDBJ databases">
        <title>Recombination and specialization in a pathogen metapopulation.</title>
        <authorList>
            <person name="Gardiner A."/>
            <person name="Kemen E."/>
            <person name="Schultz-Larsen T."/>
            <person name="MacLean D."/>
            <person name="Van Oosterhout C."/>
            <person name="Jones J.D.G."/>
        </authorList>
    </citation>
    <scope>NUCLEOTIDE SEQUENCE [LARGE SCALE GENOMIC DNA]</scope>
    <source>
        <strain evidence="1 2">Ac Nc2</strain>
    </source>
</reference>
<proteinExistence type="predicted"/>
<sequence>MRVSITCCHDSFRNWKNALGLQTVNEQRYSVHHRIDWGSFTRCLPRMIGAPGKAFLVKTALNIDVGSIGLIRLIVIVAGRCGASCGTKSKLVEPAEKPSGKRL</sequence>
<protein>
    <submittedName>
        <fullName evidence="1">Uncharacterized protein</fullName>
    </submittedName>
</protein>
<gene>
    <name evidence="1" type="ORF">BN9_014750</name>
</gene>
<dbReference type="InParanoid" id="A0A024G1Z9"/>
<organism evidence="1 2">
    <name type="scientific">Albugo candida</name>
    <dbReference type="NCBI Taxonomy" id="65357"/>
    <lineage>
        <taxon>Eukaryota</taxon>
        <taxon>Sar</taxon>
        <taxon>Stramenopiles</taxon>
        <taxon>Oomycota</taxon>
        <taxon>Peronosporomycetes</taxon>
        <taxon>Albuginales</taxon>
        <taxon>Albuginaceae</taxon>
        <taxon>Albugo</taxon>
    </lineage>
</organism>
<keyword evidence="2" id="KW-1185">Reference proteome</keyword>
<comment type="caution">
    <text evidence="1">The sequence shown here is derived from an EMBL/GenBank/DDBJ whole genome shotgun (WGS) entry which is preliminary data.</text>
</comment>
<evidence type="ECO:0000313" key="1">
    <source>
        <dbReference type="EMBL" id="CCI40691.1"/>
    </source>
</evidence>
<evidence type="ECO:0000313" key="2">
    <source>
        <dbReference type="Proteomes" id="UP000053237"/>
    </source>
</evidence>
<dbReference type="Proteomes" id="UP000053237">
    <property type="component" value="Unassembled WGS sequence"/>
</dbReference>